<organism evidence="2 4">
    <name type="scientific">Phytophthora rubi</name>
    <dbReference type="NCBI Taxonomy" id="129364"/>
    <lineage>
        <taxon>Eukaryota</taxon>
        <taxon>Sar</taxon>
        <taxon>Stramenopiles</taxon>
        <taxon>Oomycota</taxon>
        <taxon>Peronosporomycetes</taxon>
        <taxon>Peronosporales</taxon>
        <taxon>Peronosporaceae</taxon>
        <taxon>Phytophthora</taxon>
    </lineage>
</organism>
<dbReference type="AlphaFoldDB" id="A0A6A3NMF2"/>
<dbReference type="EMBL" id="QXFU01000243">
    <property type="protein sequence ID" value="KAE9039146.1"/>
    <property type="molecule type" value="Genomic_DNA"/>
</dbReference>
<evidence type="ECO:0000313" key="1">
    <source>
        <dbReference type="EMBL" id="KAE9039146.1"/>
    </source>
</evidence>
<dbReference type="EMBL" id="QXFV01000238">
    <property type="protein sequence ID" value="KAE9044453.1"/>
    <property type="molecule type" value="Genomic_DNA"/>
</dbReference>
<dbReference type="Proteomes" id="UP000429607">
    <property type="component" value="Unassembled WGS sequence"/>
</dbReference>
<dbReference type="EMBL" id="QXFT01000227">
    <property type="protein sequence ID" value="KAE9350264.1"/>
    <property type="molecule type" value="Genomic_DNA"/>
</dbReference>
<protein>
    <submittedName>
        <fullName evidence="2">Uncharacterized protein</fullName>
    </submittedName>
</protein>
<sequence>MEVLQHAAVGAVVAGGGLAAAQSLISRRLKAPSSLALSLGSFVGVFRLLEATGSSKRTTDSQCVTSSGSRCSCGVGAAGC</sequence>
<gene>
    <name evidence="2" type="ORF">PR001_g5350</name>
    <name evidence="1" type="ORF">PR002_g5647</name>
    <name evidence="3" type="ORF">PR003_g5438</name>
</gene>
<reference evidence="4 6" key="1">
    <citation type="submission" date="2018-09" db="EMBL/GenBank/DDBJ databases">
        <title>Genomic investigation of the strawberry pathogen Phytophthora fragariae indicates pathogenicity is determined by transcriptional variation in three key races.</title>
        <authorList>
            <person name="Adams T.M."/>
            <person name="Armitage A.D."/>
            <person name="Sobczyk M.K."/>
            <person name="Bates H.J."/>
            <person name="Dunwell J.M."/>
            <person name="Nellist C.F."/>
            <person name="Harrison R.J."/>
        </authorList>
    </citation>
    <scope>NUCLEOTIDE SEQUENCE [LARGE SCALE GENOMIC DNA]</scope>
    <source>
        <strain evidence="2 4">SCRP249</strain>
        <strain evidence="1 6">SCRP324</strain>
        <strain evidence="3 5">SCRP333</strain>
    </source>
</reference>
<name>A0A6A3NMF2_9STRA</name>
<comment type="caution">
    <text evidence="2">The sequence shown here is derived from an EMBL/GenBank/DDBJ whole genome shotgun (WGS) entry which is preliminary data.</text>
</comment>
<dbReference type="Proteomes" id="UP000435112">
    <property type="component" value="Unassembled WGS sequence"/>
</dbReference>
<dbReference type="Proteomes" id="UP000434957">
    <property type="component" value="Unassembled WGS sequence"/>
</dbReference>
<dbReference type="OrthoDB" id="59427at2759"/>
<evidence type="ECO:0000313" key="4">
    <source>
        <dbReference type="Proteomes" id="UP000429607"/>
    </source>
</evidence>
<keyword evidence="5" id="KW-1185">Reference proteome</keyword>
<proteinExistence type="predicted"/>
<evidence type="ECO:0000313" key="3">
    <source>
        <dbReference type="EMBL" id="KAE9350264.1"/>
    </source>
</evidence>
<accession>A0A6A3NMF2</accession>
<evidence type="ECO:0000313" key="5">
    <source>
        <dbReference type="Proteomes" id="UP000434957"/>
    </source>
</evidence>
<evidence type="ECO:0000313" key="2">
    <source>
        <dbReference type="EMBL" id="KAE9044453.1"/>
    </source>
</evidence>
<evidence type="ECO:0000313" key="6">
    <source>
        <dbReference type="Proteomes" id="UP000435112"/>
    </source>
</evidence>